<evidence type="ECO:0000313" key="4">
    <source>
        <dbReference type="EMBL" id="MBC2770814.1"/>
    </source>
</evidence>
<gene>
    <name evidence="4" type="ORF">GTU67_12935</name>
</gene>
<dbReference type="CDD" id="cd01448">
    <property type="entry name" value="TST_Repeat_1"/>
    <property type="match status" value="1"/>
</dbReference>
<dbReference type="InterPro" id="IPR036873">
    <property type="entry name" value="Rhodanese-like_dom_sf"/>
</dbReference>
<organism evidence="4 5">
    <name type="scientific">Pusillimonas minor</name>
    <dbReference type="NCBI Taxonomy" id="2697024"/>
    <lineage>
        <taxon>Bacteria</taxon>
        <taxon>Pseudomonadati</taxon>
        <taxon>Pseudomonadota</taxon>
        <taxon>Betaproteobacteria</taxon>
        <taxon>Burkholderiales</taxon>
        <taxon>Alcaligenaceae</taxon>
        <taxon>Pusillimonas</taxon>
    </lineage>
</organism>
<dbReference type="SUPFAM" id="SSF52821">
    <property type="entry name" value="Rhodanese/Cell cycle control phosphatase"/>
    <property type="match status" value="2"/>
</dbReference>
<dbReference type="Proteomes" id="UP000545386">
    <property type="component" value="Unassembled WGS sequence"/>
</dbReference>
<dbReference type="CDD" id="cd01449">
    <property type="entry name" value="TST_Repeat_2"/>
    <property type="match status" value="1"/>
</dbReference>
<protein>
    <submittedName>
        <fullName evidence="4">Sulfurtransferase</fullName>
    </submittedName>
</protein>
<sequence length="308" mass="32665">MHELLIDAATLKPLIESGQCVVFDVRHDLADHSAGRRQYEQGHIPGAIFLDHEQDLAAPKTGTNGRHPLPSLQTFSALMQKHGVRPGVQVVVYDGSTSAFAAHLWWMLRWAGHRPVAILDGGLAAWLTAGFALETAQMPNAVSPSLQAQIQRAGVTPGENGDQRSVAQASAAGAPAMPAFSADDVLANIGRGPYVVLDARAENRFRGEVEPMDPVAGHIPGALNRPNSLNCQPDGRFRPAAKLRAEFEQLLGNTPAEHVIHQCGSGITACHNLFAMELAGLGGSSLYPGSWSEWCSDASRPVAVGAGT</sequence>
<dbReference type="InterPro" id="IPR045078">
    <property type="entry name" value="TST/MPST-like"/>
</dbReference>
<reference evidence="4 5" key="1">
    <citation type="submission" date="2020-08" db="EMBL/GenBank/DDBJ databases">
        <title>Paraeoetvoesia sp. YC-7-48 draft genome sequence.</title>
        <authorList>
            <person name="Yao L."/>
        </authorList>
    </citation>
    <scope>NUCLEOTIDE SEQUENCE [LARGE SCALE GENOMIC DNA]</scope>
    <source>
        <strain evidence="5">YC-7-48</strain>
    </source>
</reference>
<dbReference type="Pfam" id="PF00581">
    <property type="entry name" value="Rhodanese"/>
    <property type="match status" value="2"/>
</dbReference>
<dbReference type="PROSITE" id="PS50206">
    <property type="entry name" value="RHODANESE_3"/>
    <property type="match status" value="2"/>
</dbReference>
<dbReference type="PROSITE" id="PS00380">
    <property type="entry name" value="RHODANESE_1"/>
    <property type="match status" value="1"/>
</dbReference>
<accession>A0A842HSN9</accession>
<evidence type="ECO:0000313" key="5">
    <source>
        <dbReference type="Proteomes" id="UP000545386"/>
    </source>
</evidence>
<dbReference type="PANTHER" id="PTHR11364">
    <property type="entry name" value="THIOSULFATE SULFERTANSFERASE"/>
    <property type="match status" value="1"/>
</dbReference>
<keyword evidence="1 4" id="KW-0808">Transferase</keyword>
<dbReference type="AlphaFoldDB" id="A0A842HSN9"/>
<dbReference type="Gene3D" id="3.40.250.10">
    <property type="entry name" value="Rhodanese-like domain"/>
    <property type="match status" value="2"/>
</dbReference>
<dbReference type="InterPro" id="IPR001307">
    <property type="entry name" value="Thiosulphate_STrfase_CS"/>
</dbReference>
<dbReference type="SMART" id="SM00450">
    <property type="entry name" value="RHOD"/>
    <property type="match status" value="2"/>
</dbReference>
<dbReference type="InterPro" id="IPR001763">
    <property type="entry name" value="Rhodanese-like_dom"/>
</dbReference>
<dbReference type="GO" id="GO:0004792">
    <property type="term" value="F:thiosulfate-cyanide sulfurtransferase activity"/>
    <property type="evidence" value="ECO:0007669"/>
    <property type="project" value="InterPro"/>
</dbReference>
<proteinExistence type="predicted"/>
<dbReference type="EMBL" id="JACJUU010000013">
    <property type="protein sequence ID" value="MBC2770814.1"/>
    <property type="molecule type" value="Genomic_DNA"/>
</dbReference>
<feature type="domain" description="Rhodanese" evidence="3">
    <location>
        <begin position="16"/>
        <end position="135"/>
    </location>
</feature>
<evidence type="ECO:0000256" key="2">
    <source>
        <dbReference type="ARBA" id="ARBA00022737"/>
    </source>
</evidence>
<evidence type="ECO:0000256" key="1">
    <source>
        <dbReference type="ARBA" id="ARBA00022679"/>
    </source>
</evidence>
<keyword evidence="2" id="KW-0677">Repeat</keyword>
<keyword evidence="5" id="KW-1185">Reference proteome</keyword>
<evidence type="ECO:0000259" key="3">
    <source>
        <dbReference type="PROSITE" id="PS50206"/>
    </source>
</evidence>
<comment type="caution">
    <text evidence="4">The sequence shown here is derived from an EMBL/GenBank/DDBJ whole genome shotgun (WGS) entry which is preliminary data.</text>
</comment>
<name>A0A842HSN9_9BURK</name>
<dbReference type="RefSeq" id="WP_185780480.1">
    <property type="nucleotide sequence ID" value="NZ_JACJUU010000013.1"/>
</dbReference>
<feature type="domain" description="Rhodanese" evidence="3">
    <location>
        <begin position="190"/>
        <end position="303"/>
    </location>
</feature>
<dbReference type="PANTHER" id="PTHR11364:SF27">
    <property type="entry name" value="SULFURTRANSFERASE"/>
    <property type="match status" value="1"/>
</dbReference>